<dbReference type="PANTHER" id="PTHR41317:SF1">
    <property type="entry name" value="PD-(D_E)XK NUCLEASE FAMILY TRANSPOSASE"/>
    <property type="match status" value="1"/>
</dbReference>
<dbReference type="InterPro" id="IPR010106">
    <property type="entry name" value="RpnA"/>
</dbReference>
<comment type="caution">
    <text evidence="1">The sequence shown here is derived from an EMBL/GenBank/DDBJ whole genome shotgun (WGS) entry which is preliminary data.</text>
</comment>
<organism evidence="1 2">
    <name type="scientific">Veillonella magna</name>
    <dbReference type="NCBI Taxonomy" id="464322"/>
    <lineage>
        <taxon>Bacteria</taxon>
        <taxon>Bacillati</taxon>
        <taxon>Bacillota</taxon>
        <taxon>Negativicutes</taxon>
        <taxon>Veillonellales</taxon>
        <taxon>Veillonellaceae</taxon>
        <taxon>Veillonella</taxon>
    </lineage>
</organism>
<dbReference type="PANTHER" id="PTHR41317">
    <property type="entry name" value="PD-(D_E)XK NUCLEASE FAMILY TRANSPOSASE"/>
    <property type="match status" value="1"/>
</dbReference>
<dbReference type="Proteomes" id="UP000707138">
    <property type="component" value="Unassembled WGS sequence"/>
</dbReference>
<gene>
    <name evidence="1" type="ORF">H6A01_10360</name>
</gene>
<accession>A0ABS2GKB5</accession>
<evidence type="ECO:0000313" key="1">
    <source>
        <dbReference type="EMBL" id="MBM6913707.1"/>
    </source>
</evidence>
<dbReference type="EMBL" id="JACJLA010000036">
    <property type="protein sequence ID" value="MBM6913707.1"/>
    <property type="molecule type" value="Genomic_DNA"/>
</dbReference>
<protein>
    <submittedName>
        <fullName evidence="1">Rpn family recombination-promoting nuclease/putative transposase</fullName>
    </submittedName>
</protein>
<dbReference type="NCBIfam" id="TIGR01784">
    <property type="entry name" value="T_den_put_tspse"/>
    <property type="match status" value="1"/>
</dbReference>
<dbReference type="Pfam" id="PF12784">
    <property type="entry name" value="PDDEXK_2"/>
    <property type="match status" value="1"/>
</dbReference>
<sequence>MNTAKPIASMHENWAYQTYEASSQILVHEGTKRYGTHQYLMPSWQDVTITENFLFEKVMHNKRICKRLIEKILGITIQSIEFPEAEKSIVIRRDSKSVRLDVYVTDNTGRVYDIEMQCTNPLDDELIRRTRYYQGMIDMDLISKGHNYTELNSTYIIFICTFDLFGLGRPTYTFRNLCLEDTNLELNDGTTKLFLNSTAVIPYESPDIFPYSDLDDDVFYFLQYINGHAPQGTFVNEINEEVTKVKESKEMEKSYMTYAMEIERRERIARNIGIEEGMKEGIQKGIQKEQLRFIVSMIKKNLPLDVIAELAELSVADIEKIKCDYNL</sequence>
<name>A0ABS2GKB5_9FIRM</name>
<evidence type="ECO:0000313" key="2">
    <source>
        <dbReference type="Proteomes" id="UP000707138"/>
    </source>
</evidence>
<keyword evidence="2" id="KW-1185">Reference proteome</keyword>
<proteinExistence type="predicted"/>
<dbReference type="RefSeq" id="WP_205088547.1">
    <property type="nucleotide sequence ID" value="NZ_JACJLA010000036.1"/>
</dbReference>
<reference evidence="1 2" key="1">
    <citation type="journal article" date="2021" name="Sci. Rep.">
        <title>The distribution of antibiotic resistance genes in chicken gut microbiota commensals.</title>
        <authorList>
            <person name="Juricova H."/>
            <person name="Matiasovicova J."/>
            <person name="Kubasova T."/>
            <person name="Cejkova D."/>
            <person name="Rychlik I."/>
        </authorList>
    </citation>
    <scope>NUCLEOTIDE SEQUENCE [LARGE SCALE GENOMIC DNA]</scope>
    <source>
        <strain evidence="1 2">An537</strain>
    </source>
</reference>